<keyword evidence="2" id="KW-1133">Transmembrane helix</keyword>
<dbReference type="InterPro" id="IPR045340">
    <property type="entry name" value="DUF6533"/>
</dbReference>
<keyword evidence="5" id="KW-1185">Reference proteome</keyword>
<dbReference type="HOGENOM" id="CLU_035509_2_2_1"/>
<dbReference type="KEGG" id="hir:HETIRDRAFT_326903"/>
<dbReference type="InParanoid" id="W4JUR8"/>
<feature type="transmembrane region" description="Helical" evidence="2">
    <location>
        <begin position="36"/>
        <end position="60"/>
    </location>
</feature>
<dbReference type="Pfam" id="PF20151">
    <property type="entry name" value="DUF6533"/>
    <property type="match status" value="1"/>
</dbReference>
<feature type="domain" description="DUF6533" evidence="3">
    <location>
        <begin position="6"/>
        <end position="49"/>
    </location>
</feature>
<gene>
    <name evidence="4" type="ORF">HETIRDRAFT_326903</name>
</gene>
<accession>W4JUR8</accession>
<evidence type="ECO:0000256" key="2">
    <source>
        <dbReference type="SAM" id="Phobius"/>
    </source>
</evidence>
<reference evidence="4 5" key="1">
    <citation type="journal article" date="2012" name="New Phytol.">
        <title>Insight into trade-off between wood decay and parasitism from the genome of a fungal forest pathogen.</title>
        <authorList>
            <person name="Olson A."/>
            <person name="Aerts A."/>
            <person name="Asiegbu F."/>
            <person name="Belbahri L."/>
            <person name="Bouzid O."/>
            <person name="Broberg A."/>
            <person name="Canback B."/>
            <person name="Coutinho P.M."/>
            <person name="Cullen D."/>
            <person name="Dalman K."/>
            <person name="Deflorio G."/>
            <person name="van Diepen L.T."/>
            <person name="Dunand C."/>
            <person name="Duplessis S."/>
            <person name="Durling M."/>
            <person name="Gonthier P."/>
            <person name="Grimwood J."/>
            <person name="Fossdal C.G."/>
            <person name="Hansson D."/>
            <person name="Henrissat B."/>
            <person name="Hietala A."/>
            <person name="Himmelstrand K."/>
            <person name="Hoffmeister D."/>
            <person name="Hogberg N."/>
            <person name="James T.Y."/>
            <person name="Karlsson M."/>
            <person name="Kohler A."/>
            <person name="Kues U."/>
            <person name="Lee Y.H."/>
            <person name="Lin Y.C."/>
            <person name="Lind M."/>
            <person name="Lindquist E."/>
            <person name="Lombard V."/>
            <person name="Lucas S."/>
            <person name="Lunden K."/>
            <person name="Morin E."/>
            <person name="Murat C."/>
            <person name="Park J."/>
            <person name="Raffaello T."/>
            <person name="Rouze P."/>
            <person name="Salamov A."/>
            <person name="Schmutz J."/>
            <person name="Solheim H."/>
            <person name="Stahlberg J."/>
            <person name="Velez H."/>
            <person name="de Vries R.P."/>
            <person name="Wiebenga A."/>
            <person name="Woodward S."/>
            <person name="Yakovlev I."/>
            <person name="Garbelotto M."/>
            <person name="Martin F."/>
            <person name="Grigoriev I.V."/>
            <person name="Stenlid J."/>
        </authorList>
    </citation>
    <scope>NUCLEOTIDE SEQUENCE [LARGE SCALE GENOMIC DNA]</scope>
    <source>
        <strain evidence="4 5">TC 32-1</strain>
    </source>
</reference>
<protein>
    <recommendedName>
        <fullName evidence="3">DUF6533 domain-containing protein</fullName>
    </recommendedName>
</protein>
<feature type="transmembrane region" description="Helical" evidence="2">
    <location>
        <begin position="165"/>
        <end position="184"/>
    </location>
</feature>
<feature type="region of interest" description="Disordered" evidence="1">
    <location>
        <begin position="288"/>
        <end position="323"/>
    </location>
</feature>
<evidence type="ECO:0000259" key="3">
    <source>
        <dbReference type="Pfam" id="PF20151"/>
    </source>
</evidence>
<dbReference type="EMBL" id="KI925463">
    <property type="protein sequence ID" value="ETW77234.1"/>
    <property type="molecule type" value="Genomic_DNA"/>
</dbReference>
<feature type="transmembrane region" description="Helical" evidence="2">
    <location>
        <begin position="6"/>
        <end position="24"/>
    </location>
</feature>
<dbReference type="AlphaFoldDB" id="W4JUR8"/>
<feature type="transmembrane region" description="Helical" evidence="2">
    <location>
        <begin position="72"/>
        <end position="93"/>
    </location>
</feature>
<keyword evidence="2" id="KW-0472">Membrane</keyword>
<dbReference type="STRING" id="747525.W4JUR8"/>
<evidence type="ECO:0000256" key="1">
    <source>
        <dbReference type="SAM" id="MobiDB-lite"/>
    </source>
</evidence>
<keyword evidence="2" id="KW-0812">Transmembrane</keyword>
<evidence type="ECO:0000313" key="4">
    <source>
        <dbReference type="EMBL" id="ETW77234.1"/>
    </source>
</evidence>
<feature type="transmembrane region" description="Helical" evidence="2">
    <location>
        <begin position="105"/>
        <end position="127"/>
    </location>
</feature>
<dbReference type="Proteomes" id="UP000030671">
    <property type="component" value="Unassembled WGS sequence"/>
</dbReference>
<feature type="non-terminal residue" evidence="4">
    <location>
        <position position="1"/>
    </location>
</feature>
<name>W4JUR8_HETIT</name>
<evidence type="ECO:0000313" key="5">
    <source>
        <dbReference type="Proteomes" id="UP000030671"/>
    </source>
</evidence>
<sequence>VWAQFFFLAVLTVLLYDHLLTLPEEVATVWKKKKTYVLYLFLFIRYYAPVAVSVVAFGMLHTDTLHYRCKSWMLFLPLGMTVPLMLFPGILMLVRVYALYNRNKIILGTLSIYLLVQTVTGIWQYTIPGGIPAPLPLDNYEFHFCIYLPPKRIGRVSTVYLFMELTYDSLIFLLTIARTIYMHWMHQRSGPSTRTLMDKLIRDGAAYFAAIFSMTLTWVLMIMYAPTGLRGIASIPSACVTTVMISRITLNIRTTVYGPPMLDERTAARHGPNAIPLAPLESERSKRFNNTAPKFPSISVPAGPETGDRSYRGSSGEMDMGNMGQYHVPRVEWEDVVGEEIS</sequence>
<dbReference type="OrthoDB" id="2745134at2759"/>
<dbReference type="RefSeq" id="XP_009550770.1">
    <property type="nucleotide sequence ID" value="XM_009552475.1"/>
</dbReference>
<feature type="transmembrane region" description="Helical" evidence="2">
    <location>
        <begin position="205"/>
        <end position="225"/>
    </location>
</feature>
<proteinExistence type="predicted"/>
<organism evidence="4 5">
    <name type="scientific">Heterobasidion irregulare (strain TC 32-1)</name>
    <dbReference type="NCBI Taxonomy" id="747525"/>
    <lineage>
        <taxon>Eukaryota</taxon>
        <taxon>Fungi</taxon>
        <taxon>Dikarya</taxon>
        <taxon>Basidiomycota</taxon>
        <taxon>Agaricomycotina</taxon>
        <taxon>Agaricomycetes</taxon>
        <taxon>Russulales</taxon>
        <taxon>Bondarzewiaceae</taxon>
        <taxon>Heterobasidion</taxon>
        <taxon>Heterobasidion annosum species complex</taxon>
    </lineage>
</organism>
<dbReference type="GeneID" id="20671279"/>